<comment type="caution">
    <text evidence="3">The sequence shown here is derived from an EMBL/GenBank/DDBJ whole genome shotgun (WGS) entry which is preliminary data.</text>
</comment>
<dbReference type="Gene3D" id="1.10.10.1110">
    <property type="entry name" value="Methyltransferase PG1098, N-terminal domain"/>
    <property type="match status" value="1"/>
</dbReference>
<dbReference type="Gene3D" id="3.40.50.150">
    <property type="entry name" value="Vaccinia Virus protein VP39"/>
    <property type="match status" value="1"/>
</dbReference>
<evidence type="ECO:0000259" key="1">
    <source>
        <dbReference type="Pfam" id="PF18096"/>
    </source>
</evidence>
<dbReference type="RefSeq" id="WP_182513925.1">
    <property type="nucleotide sequence ID" value="NZ_JACJIQ010000016.1"/>
</dbReference>
<gene>
    <name evidence="3" type="ORF">FHS90_003564</name>
</gene>
<feature type="domain" description="THUMP-like" evidence="1">
    <location>
        <begin position="321"/>
        <end position="391"/>
    </location>
</feature>
<dbReference type="SUPFAM" id="SSF53335">
    <property type="entry name" value="S-adenosyl-L-methionine-dependent methyltransferases"/>
    <property type="match status" value="1"/>
</dbReference>
<evidence type="ECO:0008006" key="5">
    <source>
        <dbReference type="Google" id="ProtNLM"/>
    </source>
</evidence>
<dbReference type="InterPro" id="IPR054168">
    <property type="entry name" value="PG_1098_Fer"/>
</dbReference>
<evidence type="ECO:0000313" key="4">
    <source>
        <dbReference type="Proteomes" id="UP000563094"/>
    </source>
</evidence>
<evidence type="ECO:0000313" key="3">
    <source>
        <dbReference type="EMBL" id="MBA9078834.1"/>
    </source>
</evidence>
<reference evidence="3 4" key="1">
    <citation type="submission" date="2020-08" db="EMBL/GenBank/DDBJ databases">
        <title>Genomic Encyclopedia of Type Strains, Phase IV (KMG-IV): sequencing the most valuable type-strain genomes for metagenomic binning, comparative biology and taxonomic classification.</title>
        <authorList>
            <person name="Goeker M."/>
        </authorList>
    </citation>
    <scope>NUCLEOTIDE SEQUENCE [LARGE SCALE GENOMIC DNA]</scope>
    <source>
        <strain evidence="3 4">DSM 29854</strain>
    </source>
</reference>
<dbReference type="InterPro" id="IPR029063">
    <property type="entry name" value="SAM-dependent_MTases_sf"/>
</dbReference>
<proteinExistence type="predicted"/>
<keyword evidence="4" id="KW-1185">Reference proteome</keyword>
<dbReference type="CDD" id="cd02440">
    <property type="entry name" value="AdoMet_MTases"/>
    <property type="match status" value="1"/>
</dbReference>
<accession>A0A839GGQ5</accession>
<name>A0A839GGQ5_9BACT</name>
<organism evidence="3 4">
    <name type="scientific">Rufibacter quisquiliarum</name>
    <dbReference type="NCBI Taxonomy" id="1549639"/>
    <lineage>
        <taxon>Bacteria</taxon>
        <taxon>Pseudomonadati</taxon>
        <taxon>Bacteroidota</taxon>
        <taxon>Cytophagia</taxon>
        <taxon>Cytophagales</taxon>
        <taxon>Hymenobacteraceae</taxon>
        <taxon>Rufibacter</taxon>
    </lineage>
</organism>
<dbReference type="Pfam" id="PF22013">
    <property type="entry name" value="PG_1098_Fer"/>
    <property type="match status" value="1"/>
</dbReference>
<dbReference type="Pfam" id="PF18096">
    <property type="entry name" value="Thump_like"/>
    <property type="match status" value="1"/>
</dbReference>
<evidence type="ECO:0000259" key="2">
    <source>
        <dbReference type="Pfam" id="PF22013"/>
    </source>
</evidence>
<protein>
    <recommendedName>
        <fullName evidence="5">THUMP-like domain-containing protein</fullName>
    </recommendedName>
</protein>
<dbReference type="Proteomes" id="UP000563094">
    <property type="component" value="Unassembled WGS sequence"/>
</dbReference>
<dbReference type="InterPro" id="IPR041497">
    <property type="entry name" value="Thump-like"/>
</dbReference>
<dbReference type="AlphaFoldDB" id="A0A839GGQ5"/>
<dbReference type="EMBL" id="JACJIQ010000016">
    <property type="protein sequence ID" value="MBA9078834.1"/>
    <property type="molecule type" value="Genomic_DNA"/>
</dbReference>
<sequence>MLTSAEKKFIEDHLTADPAQLVLQAQKWPQLNVPKLAQQVQARQKAKNKLPAWAANLELVFPANLSVEQSSSELTAAYKAALVPAETLADLTGGFGVDAFYFAQQYRQVYYVERQAELAQTVAYNYSQLGVPNVQVCHQEAEDFLQTLSAPLDVIYLDPARRGQARERVHLLQDCEPDVLRLLPLLLSKAKKVLLKTAPMLDLDLALQELPGVTRVWIIAVQNEVKEVLYLLEQETVETPQITAVHLRPGQAPQEITFTRQEEEAAAAIYTPEPLRYLYEPNTALLKAGAFKWLSQHYQVQKLHRNSHLYTSTDLCRAFPGRIFEISAKPKASAKEMHRLLPQRKANITVRNYPLTVAQLRDKLKLKEGGEDYLFATTDRQNKPILLLCRKV</sequence>
<feature type="domain" description="PG-1098 ferredoxin-like" evidence="2">
    <location>
        <begin position="277"/>
        <end position="320"/>
    </location>
</feature>